<feature type="transmembrane region" description="Helical" evidence="2">
    <location>
        <begin position="118"/>
        <end position="137"/>
    </location>
</feature>
<reference evidence="3" key="1">
    <citation type="submission" date="2014-12" db="EMBL/GenBank/DDBJ databases">
        <title>Insight into the proteome of Arion vulgaris.</title>
        <authorList>
            <person name="Aradska J."/>
            <person name="Bulat T."/>
            <person name="Smidak R."/>
            <person name="Sarate P."/>
            <person name="Gangsoo J."/>
            <person name="Sialana F."/>
            <person name="Bilban M."/>
            <person name="Lubec G."/>
        </authorList>
    </citation>
    <scope>NUCLEOTIDE SEQUENCE</scope>
    <source>
        <tissue evidence="3">Skin</tissue>
    </source>
</reference>
<dbReference type="EMBL" id="HACG01036985">
    <property type="protein sequence ID" value="CEK83850.1"/>
    <property type="molecule type" value="Transcribed_RNA"/>
</dbReference>
<dbReference type="PANTHER" id="PTHR11360">
    <property type="entry name" value="MONOCARBOXYLATE TRANSPORTER"/>
    <property type="match status" value="1"/>
</dbReference>
<dbReference type="InterPro" id="IPR036259">
    <property type="entry name" value="MFS_trans_sf"/>
</dbReference>
<proteinExistence type="predicted"/>
<keyword evidence="2" id="KW-1133">Transmembrane helix</keyword>
<feature type="transmembrane region" description="Helical" evidence="2">
    <location>
        <begin position="91"/>
        <end position="111"/>
    </location>
</feature>
<dbReference type="InterPro" id="IPR050327">
    <property type="entry name" value="Proton-linked_MCT"/>
</dbReference>
<feature type="transmembrane region" description="Helical" evidence="2">
    <location>
        <begin position="309"/>
        <end position="327"/>
    </location>
</feature>
<dbReference type="Gene3D" id="1.20.1250.20">
    <property type="entry name" value="MFS general substrate transporter like domains"/>
    <property type="match status" value="2"/>
</dbReference>
<dbReference type="SUPFAM" id="SSF103473">
    <property type="entry name" value="MFS general substrate transporter"/>
    <property type="match status" value="1"/>
</dbReference>
<feature type="transmembrane region" description="Helical" evidence="2">
    <location>
        <begin position="365"/>
        <end position="388"/>
    </location>
</feature>
<dbReference type="PANTHER" id="PTHR11360:SF251">
    <property type="entry name" value="MAJOR FACILITATOR SUPERFAMILY (MFS) PROFILE DOMAIN-CONTAINING PROTEIN"/>
    <property type="match status" value="1"/>
</dbReference>
<gene>
    <name evidence="3" type="primary">ORF139314</name>
    <name evidence="4" type="synonym">ORF139318</name>
</gene>
<organism evidence="3">
    <name type="scientific">Arion vulgaris</name>
    <dbReference type="NCBI Taxonomy" id="1028688"/>
    <lineage>
        <taxon>Eukaryota</taxon>
        <taxon>Metazoa</taxon>
        <taxon>Spiralia</taxon>
        <taxon>Lophotrochozoa</taxon>
        <taxon>Mollusca</taxon>
        <taxon>Gastropoda</taxon>
        <taxon>Heterobranchia</taxon>
        <taxon>Euthyneura</taxon>
        <taxon>Panpulmonata</taxon>
        <taxon>Eupulmonata</taxon>
        <taxon>Stylommatophora</taxon>
        <taxon>Helicina</taxon>
        <taxon>Arionoidea</taxon>
        <taxon>Arionidae</taxon>
        <taxon>Arion</taxon>
    </lineage>
</organism>
<feature type="transmembrane region" description="Helical" evidence="2">
    <location>
        <begin position="143"/>
        <end position="164"/>
    </location>
</feature>
<evidence type="ECO:0000256" key="2">
    <source>
        <dbReference type="SAM" id="Phobius"/>
    </source>
</evidence>
<feature type="transmembrane region" description="Helical" evidence="2">
    <location>
        <begin position="400"/>
        <end position="422"/>
    </location>
</feature>
<feature type="transmembrane region" description="Helical" evidence="2">
    <location>
        <begin position="176"/>
        <end position="197"/>
    </location>
</feature>
<dbReference type="Pfam" id="PF07690">
    <property type="entry name" value="MFS_1"/>
    <property type="match status" value="1"/>
</dbReference>
<evidence type="ECO:0000256" key="1">
    <source>
        <dbReference type="SAM" id="MobiDB-lite"/>
    </source>
</evidence>
<feature type="transmembrane region" description="Helical" evidence="2">
    <location>
        <begin position="275"/>
        <end position="297"/>
    </location>
</feature>
<dbReference type="AlphaFoldDB" id="A0A0B7AVE6"/>
<name>A0A0B7AVE6_9EUPU</name>
<evidence type="ECO:0008006" key="5">
    <source>
        <dbReference type="Google" id="ProtNLM"/>
    </source>
</evidence>
<sequence>MTTDDQNLLQVPSTANGSSTDKRDGSTGKTTPAVVNRPVQPDGGWGWVVCFTSMACNGTVFGVINCFGILYTAMLEHYAKGDHNIAFKTSWVGSLTTGVTFSMCMLSSIVSDRFGMRSTGVVGGVLAFIGMLSSAFVEELMLLYLTYGIILGFGFACAYAPSLVILGHYFKRHIGLVNGLVTFGSSLFTISLALGLPPLLDKIGLRYTLIFLSGLVLLLVPYALTWKPIFTRENIALSQAGMSTMSLEMIQTRCSDCYRFTRKFLNVRIWRNKGYVIWALSLGISLFGYFVPFFHLVKYVKDVFPHKDGNILVMCISITSGVSRIVFGKIADFKWLNRIRIQQTAFVVLGIATLCIPFSESFGGLIALTLIMGICDGIFICLLGPIAFDIVGESGASQALGFLFGIFSVPMTVGPPVAGLLYDHMGTYNIAFHVAGCPPIIGALLMFFIPKTVPNVPAVTTTEEFAAISCPDIYHSNTGLGEEAINSRKVSSATPQMITMDDFSSLALINENDAAENDGLTDTMDTVTDNSISTATSVVTVDKETKTNNFNHDGDDREILLSKVPSTNLDHDRKAL</sequence>
<accession>A0A0B7AVE6</accession>
<evidence type="ECO:0000313" key="4">
    <source>
        <dbReference type="EMBL" id="CEK83851.1"/>
    </source>
</evidence>
<dbReference type="EMBL" id="HACG01036986">
    <property type="protein sequence ID" value="CEK83851.1"/>
    <property type="molecule type" value="Transcribed_RNA"/>
</dbReference>
<dbReference type="GO" id="GO:0022857">
    <property type="term" value="F:transmembrane transporter activity"/>
    <property type="evidence" value="ECO:0007669"/>
    <property type="project" value="InterPro"/>
</dbReference>
<protein>
    <recommendedName>
        <fullName evidence="5">Major facilitator superfamily (MFS) profile domain-containing protein</fullName>
    </recommendedName>
</protein>
<feature type="transmembrane region" description="Helical" evidence="2">
    <location>
        <begin position="428"/>
        <end position="449"/>
    </location>
</feature>
<feature type="transmembrane region" description="Helical" evidence="2">
    <location>
        <begin position="203"/>
        <end position="224"/>
    </location>
</feature>
<keyword evidence="2" id="KW-0812">Transmembrane</keyword>
<feature type="transmembrane region" description="Helical" evidence="2">
    <location>
        <begin position="45"/>
        <end position="71"/>
    </location>
</feature>
<dbReference type="InterPro" id="IPR011701">
    <property type="entry name" value="MFS"/>
</dbReference>
<feature type="compositionally biased region" description="Polar residues" evidence="1">
    <location>
        <begin position="1"/>
        <end position="19"/>
    </location>
</feature>
<feature type="region of interest" description="Disordered" evidence="1">
    <location>
        <begin position="1"/>
        <end position="35"/>
    </location>
</feature>
<evidence type="ECO:0000313" key="3">
    <source>
        <dbReference type="EMBL" id="CEK83850.1"/>
    </source>
</evidence>
<feature type="transmembrane region" description="Helical" evidence="2">
    <location>
        <begin position="339"/>
        <end position="359"/>
    </location>
</feature>
<keyword evidence="2" id="KW-0472">Membrane</keyword>